<dbReference type="SUPFAM" id="SSF63829">
    <property type="entry name" value="Calcium-dependent phosphotriesterase"/>
    <property type="match status" value="1"/>
</dbReference>
<dbReference type="InterPro" id="IPR011042">
    <property type="entry name" value="6-blade_b-propeller_TolB-like"/>
</dbReference>
<gene>
    <name evidence="2" type="ORF">BLA17378_03447</name>
</gene>
<dbReference type="InterPro" id="IPR013658">
    <property type="entry name" value="SGL"/>
</dbReference>
<evidence type="ECO:0000259" key="1">
    <source>
        <dbReference type="Pfam" id="PF08450"/>
    </source>
</evidence>
<feature type="domain" description="SMP-30/Gluconolactonase/LRE-like region" evidence="1">
    <location>
        <begin position="25"/>
        <end position="221"/>
    </location>
</feature>
<dbReference type="Proteomes" id="UP000494120">
    <property type="component" value="Unassembled WGS sequence"/>
</dbReference>
<name>A0ABY6XSU2_9BURK</name>
<reference evidence="2 3" key="1">
    <citation type="submission" date="2019-09" db="EMBL/GenBank/DDBJ databases">
        <authorList>
            <person name="Depoorter E."/>
        </authorList>
    </citation>
    <scope>NUCLEOTIDE SEQUENCE [LARGE SCALE GENOMIC DNA]</scope>
    <source>
        <strain evidence="2 3">R-17378</strain>
    </source>
</reference>
<proteinExistence type="predicted"/>
<dbReference type="EMBL" id="CABVQG010000011">
    <property type="protein sequence ID" value="VWC73750.1"/>
    <property type="molecule type" value="Genomic_DNA"/>
</dbReference>
<protein>
    <submittedName>
        <fullName evidence="2">Gluconolactonase</fullName>
    </submittedName>
</protein>
<comment type="caution">
    <text evidence="2">The sequence shown here is derived from an EMBL/GenBank/DDBJ whole genome shotgun (WGS) entry which is preliminary data.</text>
</comment>
<keyword evidence="3" id="KW-1185">Reference proteome</keyword>
<dbReference type="PANTHER" id="PTHR10426:SF88">
    <property type="entry name" value="ADIPOCYTE PLASMA MEMBRANE-ASSOCIATED PROTEIN HEMOMUCIN-RELATED"/>
    <property type="match status" value="1"/>
</dbReference>
<dbReference type="Gene3D" id="2.120.10.30">
    <property type="entry name" value="TolB, C-terminal domain"/>
    <property type="match status" value="1"/>
</dbReference>
<evidence type="ECO:0000313" key="2">
    <source>
        <dbReference type="EMBL" id="VWC73750.1"/>
    </source>
</evidence>
<dbReference type="PANTHER" id="PTHR10426">
    <property type="entry name" value="STRICTOSIDINE SYNTHASE-RELATED"/>
    <property type="match status" value="1"/>
</dbReference>
<dbReference type="Pfam" id="PF08450">
    <property type="entry name" value="SGL"/>
    <property type="match status" value="1"/>
</dbReference>
<sequence length="310" mass="34341">MEAKLPEKRLIPLPGQAPEDVVVDREGYLIVGINDGRVLRVDPHSGEAKQLTNTGGRPLGLEILPDGRILICDSPKGLLELDPATGQLRELVREYRGRALPFCSNVVAAKDGTIYFSSSTDRYTVHDWRKDIVENIPTGRLFCLRIDGRIEQLQGDLYFANGLALAPDESWIIVAETGAYRLRRLWLKGTRAGRSEVFAELPAFPDNCSMSADGLIWVALASPRNPALDKLHKTPMLVRMLAARLPAALQPVPERVTWAMAFCSDGRMVHNYLWTDGEYAMVTGVCQHGDTVFLSSLVEQSIFSFKLPPG</sequence>
<organism evidence="2 3">
    <name type="scientific">Burkholderia aenigmatica</name>
    <dbReference type="NCBI Taxonomy" id="2015348"/>
    <lineage>
        <taxon>Bacteria</taxon>
        <taxon>Pseudomonadati</taxon>
        <taxon>Pseudomonadota</taxon>
        <taxon>Betaproteobacteria</taxon>
        <taxon>Burkholderiales</taxon>
        <taxon>Burkholderiaceae</taxon>
        <taxon>Burkholderia</taxon>
        <taxon>Burkholderia cepacia complex</taxon>
    </lineage>
</organism>
<evidence type="ECO:0000313" key="3">
    <source>
        <dbReference type="Proteomes" id="UP000494120"/>
    </source>
</evidence>
<dbReference type="RefSeq" id="WP_174957776.1">
    <property type="nucleotide sequence ID" value="NZ_CABVQG010000011.1"/>
</dbReference>
<accession>A0ABY6XSU2</accession>